<dbReference type="AlphaFoldDB" id="A0A225V3Z2"/>
<keyword evidence="2" id="KW-1185">Reference proteome</keyword>
<accession>A0A225V3Z2</accession>
<dbReference type="OrthoDB" id="18175at2759"/>
<dbReference type="InterPro" id="IPR018625">
    <property type="entry name" value="Pet100"/>
</dbReference>
<dbReference type="Pfam" id="PF09803">
    <property type="entry name" value="Pet100"/>
    <property type="match status" value="1"/>
</dbReference>
<dbReference type="EMBL" id="NBNE01007816">
    <property type="protein sequence ID" value="OWZ00201.1"/>
    <property type="molecule type" value="Genomic_DNA"/>
</dbReference>
<name>A0A225V3Z2_9STRA</name>
<dbReference type="Proteomes" id="UP000198211">
    <property type="component" value="Unassembled WGS sequence"/>
</dbReference>
<evidence type="ECO:0000313" key="1">
    <source>
        <dbReference type="EMBL" id="OWZ00201.1"/>
    </source>
</evidence>
<reference evidence="2" key="1">
    <citation type="submission" date="2017-03" db="EMBL/GenBank/DDBJ databases">
        <title>Phytopthora megakarya and P. palmivora, two closely related causual agents of cacao black pod achieved similar genome size and gene model numbers by different mechanisms.</title>
        <authorList>
            <person name="Ali S."/>
            <person name="Shao J."/>
            <person name="Larry D.J."/>
            <person name="Kronmiller B."/>
            <person name="Shen D."/>
            <person name="Strem M.D."/>
            <person name="Melnick R.L."/>
            <person name="Guiltinan M.J."/>
            <person name="Tyler B.M."/>
            <person name="Meinhardt L.W."/>
            <person name="Bailey B.A."/>
        </authorList>
    </citation>
    <scope>NUCLEOTIDE SEQUENCE [LARGE SCALE GENOMIC DNA]</scope>
    <source>
        <strain evidence="2">zdho120</strain>
    </source>
</reference>
<proteinExistence type="predicted"/>
<protein>
    <recommendedName>
        <fullName evidence="3">Mitochondrial protein</fullName>
    </recommendedName>
</protein>
<evidence type="ECO:0000313" key="2">
    <source>
        <dbReference type="Proteomes" id="UP000198211"/>
    </source>
</evidence>
<evidence type="ECO:0008006" key="3">
    <source>
        <dbReference type="Google" id="ProtNLM"/>
    </source>
</evidence>
<comment type="caution">
    <text evidence="1">The sequence shown here is derived from an EMBL/GenBank/DDBJ whole genome shotgun (WGS) entry which is preliminary data.</text>
</comment>
<organism evidence="1 2">
    <name type="scientific">Phytophthora megakarya</name>
    <dbReference type="NCBI Taxonomy" id="4795"/>
    <lineage>
        <taxon>Eukaryota</taxon>
        <taxon>Sar</taxon>
        <taxon>Stramenopiles</taxon>
        <taxon>Oomycota</taxon>
        <taxon>Peronosporomycetes</taxon>
        <taxon>Peronosporales</taxon>
        <taxon>Peronosporaceae</taxon>
        <taxon>Phytophthora</taxon>
    </lineage>
</organism>
<gene>
    <name evidence="1" type="ORF">PHMEG_00028667</name>
</gene>
<dbReference type="GO" id="GO:0033617">
    <property type="term" value="P:mitochondrial respiratory chain complex IV assembly"/>
    <property type="evidence" value="ECO:0007669"/>
    <property type="project" value="InterPro"/>
</dbReference>
<dbReference type="GO" id="GO:0005739">
    <property type="term" value="C:mitochondrion"/>
    <property type="evidence" value="ECO:0007669"/>
    <property type="project" value="InterPro"/>
</dbReference>
<sequence>MPSAKWEIARIGVYITIPVVATCIYAQPECINFIINRWKYIQYPPQVVSREEYYKKMREVANEDK</sequence>